<evidence type="ECO:0000256" key="13">
    <source>
        <dbReference type="ARBA" id="ARBA00037917"/>
    </source>
</evidence>
<evidence type="ECO:0000256" key="15">
    <source>
        <dbReference type="ARBA" id="ARBA00043176"/>
    </source>
</evidence>
<dbReference type="RefSeq" id="WP_039207372.1">
    <property type="nucleotide sequence ID" value="NZ_JSCE01000113.1"/>
</dbReference>
<feature type="domain" description="Pyridoxamine kinase/Phosphomethylpyrimidine kinase" evidence="16">
    <location>
        <begin position="11"/>
        <end position="254"/>
    </location>
</feature>
<dbReference type="Pfam" id="PF08543">
    <property type="entry name" value="Phos_pyr_kin"/>
    <property type="match status" value="1"/>
</dbReference>
<comment type="similarity">
    <text evidence="4">Belongs to the ThiD family.</text>
</comment>
<dbReference type="Gene3D" id="3.40.1190.20">
    <property type="match status" value="1"/>
</dbReference>
<evidence type="ECO:0000256" key="2">
    <source>
        <dbReference type="ARBA" id="ARBA00000565"/>
    </source>
</evidence>
<dbReference type="InterPro" id="IPR013749">
    <property type="entry name" value="PM/HMP-P_kinase-1"/>
</dbReference>
<dbReference type="eggNOG" id="COG0351">
    <property type="taxonomic scope" value="Bacteria"/>
</dbReference>
<keyword evidence="18" id="KW-1185">Reference proteome</keyword>
<dbReference type="NCBIfam" id="TIGR00097">
    <property type="entry name" value="HMP-P_kinase"/>
    <property type="match status" value="1"/>
</dbReference>
<comment type="pathway">
    <text evidence="13">Cofactor biosynthesis; thiamine diphosphate biosynthesis; 4-amino-2-methyl-5-diphosphomethylpyrimidine from 5-amino-1-(5-phospho-D-ribosyl)imidazole: step 2/3.</text>
</comment>
<keyword evidence="10 17" id="KW-0418">Kinase</keyword>
<dbReference type="GO" id="GO:0005829">
    <property type="term" value="C:cytosol"/>
    <property type="evidence" value="ECO:0007669"/>
    <property type="project" value="TreeGrafter"/>
</dbReference>
<comment type="caution">
    <text evidence="17">The sequence shown here is derived from an EMBL/GenBank/DDBJ whole genome shotgun (WGS) entry which is preliminary data.</text>
</comment>
<dbReference type="GO" id="GO:0005524">
    <property type="term" value="F:ATP binding"/>
    <property type="evidence" value="ECO:0007669"/>
    <property type="project" value="UniProtKB-KW"/>
</dbReference>
<dbReference type="Proteomes" id="UP000030993">
    <property type="component" value="Unassembled WGS sequence"/>
</dbReference>
<comment type="pathway">
    <text evidence="3">Cofactor biosynthesis; thiamine diphosphate biosynthesis; 4-amino-2-methyl-5-diphosphomethylpyrimidine from 5-amino-1-(5-phospho-D-ribosyl)imidazole: step 3/3.</text>
</comment>
<dbReference type="GO" id="GO:0008972">
    <property type="term" value="F:phosphomethylpyrimidine kinase activity"/>
    <property type="evidence" value="ECO:0007669"/>
    <property type="project" value="UniProtKB-EC"/>
</dbReference>
<evidence type="ECO:0000256" key="4">
    <source>
        <dbReference type="ARBA" id="ARBA00009879"/>
    </source>
</evidence>
<dbReference type="GO" id="GO:0009228">
    <property type="term" value="P:thiamine biosynthetic process"/>
    <property type="evidence" value="ECO:0007669"/>
    <property type="project" value="UniProtKB-KW"/>
</dbReference>
<evidence type="ECO:0000256" key="14">
    <source>
        <dbReference type="ARBA" id="ARBA00042102"/>
    </source>
</evidence>
<dbReference type="InterPro" id="IPR004399">
    <property type="entry name" value="HMP/HMP-P_kinase_dom"/>
</dbReference>
<comment type="catalytic activity">
    <reaction evidence="2">
        <text>4-amino-2-methyl-5-(phosphooxymethyl)pyrimidine + ATP = 4-amino-2-methyl-5-(diphosphooxymethyl)pyrimidine + ADP</text>
        <dbReference type="Rhea" id="RHEA:19893"/>
        <dbReference type="ChEBI" id="CHEBI:30616"/>
        <dbReference type="ChEBI" id="CHEBI:57841"/>
        <dbReference type="ChEBI" id="CHEBI:58354"/>
        <dbReference type="ChEBI" id="CHEBI:456216"/>
        <dbReference type="EC" id="2.7.4.7"/>
    </reaction>
</comment>
<evidence type="ECO:0000256" key="11">
    <source>
        <dbReference type="ARBA" id="ARBA00022840"/>
    </source>
</evidence>
<evidence type="ECO:0000256" key="7">
    <source>
        <dbReference type="ARBA" id="ARBA00019161"/>
    </source>
</evidence>
<keyword evidence="9" id="KW-0547">Nucleotide-binding</keyword>
<keyword evidence="8" id="KW-0808">Transferase</keyword>
<gene>
    <name evidence="17" type="ORF">NZ47_05595</name>
</gene>
<evidence type="ECO:0000256" key="10">
    <source>
        <dbReference type="ARBA" id="ARBA00022777"/>
    </source>
</evidence>
<organism evidence="17 18">
    <name type="scientific">Anaerovibrio lipolyticus</name>
    <dbReference type="NCBI Taxonomy" id="82374"/>
    <lineage>
        <taxon>Bacteria</taxon>
        <taxon>Bacillati</taxon>
        <taxon>Bacillota</taxon>
        <taxon>Negativicutes</taxon>
        <taxon>Selenomonadales</taxon>
        <taxon>Selenomonadaceae</taxon>
        <taxon>Anaerovibrio</taxon>
    </lineage>
</organism>
<dbReference type="PANTHER" id="PTHR20858">
    <property type="entry name" value="PHOSPHOMETHYLPYRIMIDINE KINASE"/>
    <property type="match status" value="1"/>
</dbReference>
<dbReference type="AlphaFoldDB" id="A0A0B2JVG1"/>
<accession>A0A0B2JVG1</accession>
<proteinExistence type="inferred from homology"/>
<dbReference type="CDD" id="cd01169">
    <property type="entry name" value="HMPP_kinase"/>
    <property type="match status" value="1"/>
</dbReference>
<name>A0A0B2JVG1_9FIRM</name>
<evidence type="ECO:0000256" key="1">
    <source>
        <dbReference type="ARBA" id="ARBA00000151"/>
    </source>
</evidence>
<evidence type="ECO:0000259" key="16">
    <source>
        <dbReference type="Pfam" id="PF08543"/>
    </source>
</evidence>
<protein>
    <recommendedName>
        <fullName evidence="7">Hydroxymethylpyrimidine/phosphomethylpyrimidine kinase</fullName>
        <ecNumber evidence="5">2.7.1.49</ecNumber>
        <ecNumber evidence="6">2.7.4.7</ecNumber>
    </recommendedName>
    <alternativeName>
        <fullName evidence="14">Hydroxymethylpyrimidine kinase</fullName>
    </alternativeName>
    <alternativeName>
        <fullName evidence="15">Hydroxymethylpyrimidine phosphate kinase</fullName>
    </alternativeName>
</protein>
<comment type="catalytic activity">
    <reaction evidence="1">
        <text>4-amino-5-hydroxymethyl-2-methylpyrimidine + ATP = 4-amino-2-methyl-5-(phosphooxymethyl)pyrimidine + ADP + H(+)</text>
        <dbReference type="Rhea" id="RHEA:23096"/>
        <dbReference type="ChEBI" id="CHEBI:15378"/>
        <dbReference type="ChEBI" id="CHEBI:16892"/>
        <dbReference type="ChEBI" id="CHEBI:30616"/>
        <dbReference type="ChEBI" id="CHEBI:58354"/>
        <dbReference type="ChEBI" id="CHEBI:456216"/>
        <dbReference type="EC" id="2.7.1.49"/>
    </reaction>
</comment>
<dbReference type="SUPFAM" id="SSF53613">
    <property type="entry name" value="Ribokinase-like"/>
    <property type="match status" value="1"/>
</dbReference>
<dbReference type="EMBL" id="JSCE01000113">
    <property type="protein sequence ID" value="KHM52305.1"/>
    <property type="molecule type" value="Genomic_DNA"/>
</dbReference>
<dbReference type="InterPro" id="IPR029056">
    <property type="entry name" value="Ribokinase-like"/>
</dbReference>
<dbReference type="FunFam" id="3.40.1190.20:FF:000003">
    <property type="entry name" value="Phosphomethylpyrimidine kinase ThiD"/>
    <property type="match status" value="1"/>
</dbReference>
<keyword evidence="11" id="KW-0067">ATP-binding</keyword>
<dbReference type="PANTHER" id="PTHR20858:SF17">
    <property type="entry name" value="HYDROXYMETHYLPYRIMIDINE_PHOSPHOMETHYLPYRIMIDINE KINASE THI20-RELATED"/>
    <property type="match status" value="1"/>
</dbReference>
<dbReference type="GO" id="GO:0008902">
    <property type="term" value="F:hydroxymethylpyrimidine kinase activity"/>
    <property type="evidence" value="ECO:0007669"/>
    <property type="project" value="UniProtKB-EC"/>
</dbReference>
<evidence type="ECO:0000256" key="3">
    <source>
        <dbReference type="ARBA" id="ARBA00004769"/>
    </source>
</evidence>
<evidence type="ECO:0000313" key="18">
    <source>
        <dbReference type="Proteomes" id="UP000030993"/>
    </source>
</evidence>
<keyword evidence="12" id="KW-0784">Thiamine biosynthesis</keyword>
<evidence type="ECO:0000313" key="17">
    <source>
        <dbReference type="EMBL" id="KHM52305.1"/>
    </source>
</evidence>
<evidence type="ECO:0000256" key="5">
    <source>
        <dbReference type="ARBA" id="ARBA00012135"/>
    </source>
</evidence>
<evidence type="ECO:0000256" key="12">
    <source>
        <dbReference type="ARBA" id="ARBA00022977"/>
    </source>
</evidence>
<sequence>MQSVLTIAGSDSSGGAGIQADIKTITAHKLYATSAITALTAQNTTGVRAIHNSPAEFVGQQLDAIFEDIPPDAVKIGMVSSPEIIQIISEKLRDYGAMNIVVDPVMVSTSGSKLLEDEAQDNLCRLLLPIASVITPNIPEAQVLSGMEINSLEDMEEAAKIIGSKIYGGVLIKGGHLSATATDLLYYDGEFNWYRQEHIDNPNTHGTGCTLSSAIACNLAMGYDLPEAIANAKKYITGALKAGLNLGKGSGPLNHMYAL</sequence>
<evidence type="ECO:0000256" key="6">
    <source>
        <dbReference type="ARBA" id="ARBA00012963"/>
    </source>
</evidence>
<reference evidence="17 18" key="1">
    <citation type="journal article" date="2013" name="PLoS ONE">
        <title>Identification and characterization of three novel lipases belonging to families II and V from Anaerovibrio lipolyticus 5ST.</title>
        <authorList>
            <person name="Prive F."/>
            <person name="Kaderbhai N.N."/>
            <person name="Girdwood S."/>
            <person name="Worgan H.J."/>
            <person name="Pinloche E."/>
            <person name="Scollan N.D."/>
            <person name="Huws S.A."/>
            <person name="Newbold C.J."/>
        </authorList>
    </citation>
    <scope>NUCLEOTIDE SEQUENCE [LARGE SCALE GENOMIC DNA]</scope>
    <source>
        <strain evidence="17 18">5S</strain>
    </source>
</reference>
<dbReference type="EC" id="2.7.1.49" evidence="5"/>
<evidence type="ECO:0000256" key="8">
    <source>
        <dbReference type="ARBA" id="ARBA00022679"/>
    </source>
</evidence>
<dbReference type="EC" id="2.7.4.7" evidence="6"/>
<dbReference type="STRING" id="82374.NZ47_05595"/>
<evidence type="ECO:0000256" key="9">
    <source>
        <dbReference type="ARBA" id="ARBA00022741"/>
    </source>
</evidence>